<dbReference type="AlphaFoldDB" id="A0A4T3F4H6"/>
<keyword evidence="2" id="KW-1185">Reference proteome</keyword>
<dbReference type="EMBL" id="SSHH01000002">
    <property type="protein sequence ID" value="TIX50408.1"/>
    <property type="molecule type" value="Genomic_DNA"/>
</dbReference>
<accession>A0A4T3F4H6</accession>
<comment type="caution">
    <text evidence="1">The sequence shown here is derived from an EMBL/GenBank/DDBJ whole genome shotgun (WGS) entry which is preliminary data.</text>
</comment>
<dbReference type="Proteomes" id="UP000309389">
    <property type="component" value="Unassembled WGS sequence"/>
</dbReference>
<dbReference type="RefSeq" id="WP_169053537.1">
    <property type="nucleotide sequence ID" value="NZ_SSHH01000002.1"/>
</dbReference>
<sequence>MVQRMASALILLACLAACQPQEKQAAATEAEAAMEEIANSPANPALGRWVGETGECSDVRDIEFTSTEVILFAGIPDTQVMPVTYSHRDKNRILLTTFDGERAVLTRVDVDHLAVTAPDGKRECLLVRR</sequence>
<reference evidence="1 2" key="1">
    <citation type="submission" date="2019-04" db="EMBL/GenBank/DDBJ databases">
        <title>Altererythrobacter aquimixticola sp. nov., isolated from sediment of junction between the ocean and a freshwater spring.</title>
        <authorList>
            <person name="Yoon J.-H."/>
        </authorList>
    </citation>
    <scope>NUCLEOTIDE SEQUENCE [LARGE SCALE GENOMIC DNA]</scope>
    <source>
        <strain evidence="1 2">SSKS-13</strain>
    </source>
</reference>
<organism evidence="1 2">
    <name type="scientific">Alteraurantiacibacter aquimixticola</name>
    <dbReference type="NCBI Taxonomy" id="2489173"/>
    <lineage>
        <taxon>Bacteria</taxon>
        <taxon>Pseudomonadati</taxon>
        <taxon>Pseudomonadota</taxon>
        <taxon>Alphaproteobacteria</taxon>
        <taxon>Sphingomonadales</taxon>
        <taxon>Erythrobacteraceae</taxon>
        <taxon>Alteraurantiacibacter</taxon>
    </lineage>
</organism>
<evidence type="ECO:0000313" key="1">
    <source>
        <dbReference type="EMBL" id="TIX50408.1"/>
    </source>
</evidence>
<protein>
    <submittedName>
        <fullName evidence="1">Uncharacterized protein</fullName>
    </submittedName>
</protein>
<name>A0A4T3F4H6_9SPHN</name>
<gene>
    <name evidence="1" type="ORF">E5222_09035</name>
</gene>
<proteinExistence type="predicted"/>
<evidence type="ECO:0000313" key="2">
    <source>
        <dbReference type="Proteomes" id="UP000309389"/>
    </source>
</evidence>